<sequence>MLTAARAVPTAPVSPLSERTLSAGREDNEELASRLLEKGQMGVRDERRPSCRSYWPAT</sequence>
<organism evidence="2 3">
    <name type="scientific">Paraburkholderia piptadeniae</name>
    <dbReference type="NCBI Taxonomy" id="1701573"/>
    <lineage>
        <taxon>Bacteria</taxon>
        <taxon>Pseudomonadati</taxon>
        <taxon>Pseudomonadota</taxon>
        <taxon>Betaproteobacteria</taxon>
        <taxon>Burkholderiales</taxon>
        <taxon>Burkholderiaceae</taxon>
        <taxon>Paraburkholderia</taxon>
    </lineage>
</organism>
<name>A0A1N7SS59_9BURK</name>
<evidence type="ECO:0000313" key="3">
    <source>
        <dbReference type="Proteomes" id="UP000195569"/>
    </source>
</evidence>
<feature type="region of interest" description="Disordered" evidence="1">
    <location>
        <begin position="1"/>
        <end position="58"/>
    </location>
</feature>
<evidence type="ECO:0000256" key="1">
    <source>
        <dbReference type="SAM" id="MobiDB-lite"/>
    </source>
</evidence>
<proteinExistence type="predicted"/>
<gene>
    <name evidence="2" type="ORF">BN2476_750103</name>
</gene>
<dbReference type="AlphaFoldDB" id="A0A1N7SS59"/>
<accession>A0A1N7SS59</accession>
<comment type="caution">
    <text evidence="2">The sequence shown here is derived from an EMBL/GenBank/DDBJ whole genome shotgun (WGS) entry which is preliminary data.</text>
</comment>
<evidence type="ECO:0000313" key="2">
    <source>
        <dbReference type="EMBL" id="SIT50160.1"/>
    </source>
</evidence>
<feature type="compositionally biased region" description="Basic and acidic residues" evidence="1">
    <location>
        <begin position="31"/>
        <end position="49"/>
    </location>
</feature>
<dbReference type="EMBL" id="CYGY02000075">
    <property type="protein sequence ID" value="SIT50160.1"/>
    <property type="molecule type" value="Genomic_DNA"/>
</dbReference>
<protein>
    <submittedName>
        <fullName evidence="2">Uncharacterized protein</fullName>
    </submittedName>
</protein>
<dbReference type="Proteomes" id="UP000195569">
    <property type="component" value="Unassembled WGS sequence"/>
</dbReference>
<keyword evidence="3" id="KW-1185">Reference proteome</keyword>
<reference evidence="2" key="1">
    <citation type="submission" date="2016-12" db="EMBL/GenBank/DDBJ databases">
        <authorList>
            <person name="Moulin L."/>
        </authorList>
    </citation>
    <scope>NUCLEOTIDE SEQUENCE [LARGE SCALE GENOMIC DNA]</scope>
    <source>
        <strain evidence="2">STM 7183</strain>
    </source>
</reference>